<protein>
    <submittedName>
        <fullName evidence="1">Uncharacterized protein</fullName>
    </submittedName>
</protein>
<feature type="non-terminal residue" evidence="1">
    <location>
        <position position="103"/>
    </location>
</feature>
<sequence length="103" mass="11817">VTRFTCEFSVERLARPEFYVIAENIYGLPECIGRYYGPNQLITRKANCEVACIGRYSLPFGLQMKVGAWRLMIHERPNGVSENPRYCFSVYTGTGYTMNAQCQ</sequence>
<evidence type="ECO:0000313" key="1">
    <source>
        <dbReference type="EMBL" id="GMR49128.1"/>
    </source>
</evidence>
<dbReference type="EMBL" id="BTRK01000004">
    <property type="protein sequence ID" value="GMR49128.1"/>
    <property type="molecule type" value="Genomic_DNA"/>
</dbReference>
<accession>A0AAN5CR26</accession>
<dbReference type="AlphaFoldDB" id="A0AAN5CR26"/>
<proteinExistence type="predicted"/>
<name>A0AAN5CR26_9BILA</name>
<evidence type="ECO:0000313" key="2">
    <source>
        <dbReference type="Proteomes" id="UP001328107"/>
    </source>
</evidence>
<reference evidence="2" key="1">
    <citation type="submission" date="2022-10" db="EMBL/GenBank/DDBJ databases">
        <title>Genome assembly of Pristionchus species.</title>
        <authorList>
            <person name="Yoshida K."/>
            <person name="Sommer R.J."/>
        </authorList>
    </citation>
    <scope>NUCLEOTIDE SEQUENCE [LARGE SCALE GENOMIC DNA]</scope>
    <source>
        <strain evidence="2">RS5460</strain>
    </source>
</reference>
<keyword evidence="2" id="KW-1185">Reference proteome</keyword>
<comment type="caution">
    <text evidence="1">The sequence shown here is derived from an EMBL/GenBank/DDBJ whole genome shotgun (WGS) entry which is preliminary data.</text>
</comment>
<organism evidence="1 2">
    <name type="scientific">Pristionchus mayeri</name>
    <dbReference type="NCBI Taxonomy" id="1317129"/>
    <lineage>
        <taxon>Eukaryota</taxon>
        <taxon>Metazoa</taxon>
        <taxon>Ecdysozoa</taxon>
        <taxon>Nematoda</taxon>
        <taxon>Chromadorea</taxon>
        <taxon>Rhabditida</taxon>
        <taxon>Rhabditina</taxon>
        <taxon>Diplogasteromorpha</taxon>
        <taxon>Diplogasteroidea</taxon>
        <taxon>Neodiplogasteridae</taxon>
        <taxon>Pristionchus</taxon>
    </lineage>
</organism>
<feature type="non-terminal residue" evidence="1">
    <location>
        <position position="1"/>
    </location>
</feature>
<gene>
    <name evidence="1" type="ORF">PMAYCL1PPCAC_19323</name>
</gene>
<dbReference type="Proteomes" id="UP001328107">
    <property type="component" value="Unassembled WGS sequence"/>
</dbReference>